<reference evidence="3" key="1">
    <citation type="submission" date="2022-11" db="UniProtKB">
        <authorList>
            <consortium name="WormBaseParasite"/>
        </authorList>
    </citation>
    <scope>IDENTIFICATION</scope>
</reference>
<evidence type="ECO:0000313" key="2">
    <source>
        <dbReference type="Proteomes" id="UP000887540"/>
    </source>
</evidence>
<dbReference type="InterPro" id="IPR012337">
    <property type="entry name" value="RNaseH-like_sf"/>
</dbReference>
<dbReference type="Proteomes" id="UP000887540">
    <property type="component" value="Unplaced"/>
</dbReference>
<evidence type="ECO:0000259" key="1">
    <source>
        <dbReference type="Pfam" id="PF05699"/>
    </source>
</evidence>
<feature type="domain" description="HAT C-terminal dimerisation" evidence="1">
    <location>
        <begin position="257"/>
        <end position="314"/>
    </location>
</feature>
<accession>A0A914ENR4</accession>
<name>A0A914ENR4_9BILA</name>
<organism evidence="2 3">
    <name type="scientific">Acrobeloides nanus</name>
    <dbReference type="NCBI Taxonomy" id="290746"/>
    <lineage>
        <taxon>Eukaryota</taxon>
        <taxon>Metazoa</taxon>
        <taxon>Ecdysozoa</taxon>
        <taxon>Nematoda</taxon>
        <taxon>Chromadorea</taxon>
        <taxon>Rhabditida</taxon>
        <taxon>Tylenchina</taxon>
        <taxon>Cephalobomorpha</taxon>
        <taxon>Cephaloboidea</taxon>
        <taxon>Cephalobidae</taxon>
        <taxon>Acrobeloides</taxon>
    </lineage>
</organism>
<dbReference type="InterPro" id="IPR008906">
    <property type="entry name" value="HATC_C_dom"/>
</dbReference>
<keyword evidence="2" id="KW-1185">Reference proteome</keyword>
<sequence>MSDKEKKLFLKNPYKPPTNFDWPYVTRQNGERRFLRPRHLEVPEAEWISYSPRLKGLICRACYFFAKSFTGHNSAFNRQSAFVEKPFTRFGHITSRTCGIPYHSLLDYHKNAVDAARVFLDSSLSNDIMKVMDQEFNEQHELLGQVIRTKVEAAIFLAKRSLSFRGHIDSGQLLIIENMQEFVGNEAFDAIISAISQCVDSCSQVKARAIATGILNKMGSSEFIFSMVLLGRTMNVLKSLSQILQSEDLDLTLLCVRQSTPSIYTLLQIFATIPVSSASAERGFSALKRIKTYLRNAMTEERLNGLALAHINNEIEISPDKIVSMMAEMGPRKFLKNRKRIANEPLEEIIR</sequence>
<proteinExistence type="predicted"/>
<dbReference type="SUPFAM" id="SSF53098">
    <property type="entry name" value="Ribonuclease H-like"/>
    <property type="match status" value="1"/>
</dbReference>
<dbReference type="PANTHER" id="PTHR45749:SF21">
    <property type="entry name" value="DUF4371 DOMAIN-CONTAINING PROTEIN"/>
    <property type="match status" value="1"/>
</dbReference>
<dbReference type="GO" id="GO:0046983">
    <property type="term" value="F:protein dimerization activity"/>
    <property type="evidence" value="ECO:0007669"/>
    <property type="project" value="InterPro"/>
</dbReference>
<dbReference type="AlphaFoldDB" id="A0A914ENR4"/>
<dbReference type="WBParaSite" id="ACRNAN_scaffold9569.g30785.t1">
    <property type="protein sequence ID" value="ACRNAN_scaffold9569.g30785.t1"/>
    <property type="gene ID" value="ACRNAN_scaffold9569.g30785"/>
</dbReference>
<dbReference type="Pfam" id="PF05699">
    <property type="entry name" value="Dimer_Tnp_hAT"/>
    <property type="match status" value="1"/>
</dbReference>
<evidence type="ECO:0000313" key="3">
    <source>
        <dbReference type="WBParaSite" id="ACRNAN_scaffold9569.g30785.t1"/>
    </source>
</evidence>
<dbReference type="PANTHER" id="PTHR45749">
    <property type="match status" value="1"/>
</dbReference>
<protein>
    <submittedName>
        <fullName evidence="3">HAT C-terminal dimerisation domain-containing protein</fullName>
    </submittedName>
</protein>